<evidence type="ECO:0000313" key="1">
    <source>
        <dbReference type="EMBL" id="KIL53564.1"/>
    </source>
</evidence>
<evidence type="ECO:0000313" key="2">
    <source>
        <dbReference type="Proteomes" id="UP000031950"/>
    </source>
</evidence>
<accession>A0A0C2SI01</accession>
<comment type="caution">
    <text evidence="1">The sequence shown here is derived from an EMBL/GenBank/DDBJ whole genome shotgun (WGS) entry which is preliminary data.</text>
</comment>
<name>A0A0C2SI01_9BACL</name>
<keyword evidence="2" id="KW-1185">Reference proteome</keyword>
<reference evidence="1 2" key="1">
    <citation type="submission" date="2015-01" db="EMBL/GenBank/DDBJ databases">
        <title>Genome sequence of Jeotgalibacillus alimentarius.</title>
        <authorList>
            <person name="Goh K.M."/>
            <person name="Chan K.-G."/>
            <person name="Yaakop A.S."/>
            <person name="Ee R."/>
            <person name="Gan H.M."/>
            <person name="Chan C.S."/>
        </authorList>
    </citation>
    <scope>NUCLEOTIDE SEQUENCE [LARGE SCALE GENOMIC DNA]</scope>
    <source>
        <strain evidence="1 2">YKJ-13</strain>
    </source>
</reference>
<dbReference type="AlphaFoldDB" id="A0A0C2SI01"/>
<proteinExistence type="predicted"/>
<dbReference type="EMBL" id="JXRQ01000008">
    <property type="protein sequence ID" value="KIL53564.1"/>
    <property type="molecule type" value="Genomic_DNA"/>
</dbReference>
<dbReference type="Proteomes" id="UP000031950">
    <property type="component" value="Unassembled WGS sequence"/>
</dbReference>
<gene>
    <name evidence="1" type="ORF">KP77_05400</name>
</gene>
<dbReference type="STRING" id="135826.KP77_05400"/>
<sequence length="60" mass="6604">MKETGLRNLLRNWVCMVRLILIADAGLIRTSSIVTGKAKKSGFGLTALLFNLHIFETSSP</sequence>
<protein>
    <submittedName>
        <fullName evidence="1">Uncharacterized protein</fullName>
    </submittedName>
</protein>
<organism evidence="1 2">
    <name type="scientific">Jeotgalibacillus alimentarius</name>
    <dbReference type="NCBI Taxonomy" id="135826"/>
    <lineage>
        <taxon>Bacteria</taxon>
        <taxon>Bacillati</taxon>
        <taxon>Bacillota</taxon>
        <taxon>Bacilli</taxon>
        <taxon>Bacillales</taxon>
        <taxon>Caryophanaceae</taxon>
        <taxon>Jeotgalibacillus</taxon>
    </lineage>
</organism>